<name>A0AAT9GP95_9CREN</name>
<dbReference type="InterPro" id="IPR022947">
    <property type="entry name" value="Ribosomal_eL18_arc"/>
</dbReference>
<dbReference type="SUPFAM" id="SSF52080">
    <property type="entry name" value="Ribosomal proteins L15p and L18e"/>
    <property type="match status" value="1"/>
</dbReference>
<dbReference type="PROSITE" id="PS01106">
    <property type="entry name" value="RIBOSOMAL_L18E"/>
    <property type="match status" value="1"/>
</dbReference>
<dbReference type="InterPro" id="IPR001196">
    <property type="entry name" value="Ribosomal_uL15_CS"/>
</dbReference>
<evidence type="ECO:0000256" key="2">
    <source>
        <dbReference type="ARBA" id="ARBA00022980"/>
    </source>
</evidence>
<evidence type="ECO:0000256" key="1">
    <source>
        <dbReference type="ARBA" id="ARBA00006815"/>
    </source>
</evidence>
<dbReference type="GO" id="GO:0003735">
    <property type="term" value="F:structural constituent of ribosome"/>
    <property type="evidence" value="ECO:0007669"/>
    <property type="project" value="InterPro"/>
</dbReference>
<evidence type="ECO:0000259" key="5">
    <source>
        <dbReference type="Pfam" id="PF00828"/>
    </source>
</evidence>
<evidence type="ECO:0000256" key="4">
    <source>
        <dbReference type="HAMAP-Rule" id="MF_00329"/>
    </source>
</evidence>
<keyword evidence="2 4" id="KW-0689">Ribosomal protein</keyword>
<dbReference type="PROSITE" id="PS00475">
    <property type="entry name" value="RIBOSOMAL_L15"/>
    <property type="match status" value="1"/>
</dbReference>
<dbReference type="Gene3D" id="3.100.10.10">
    <property type="match status" value="1"/>
</dbReference>
<evidence type="ECO:0000313" key="6">
    <source>
        <dbReference type="EMBL" id="BFH72471.1"/>
    </source>
</evidence>
<evidence type="ECO:0000256" key="3">
    <source>
        <dbReference type="ARBA" id="ARBA00023274"/>
    </source>
</evidence>
<dbReference type="InterPro" id="IPR021132">
    <property type="entry name" value="Ribosomal_eL18/eL18-A/B/_CS"/>
</dbReference>
<accession>A0AAT9GP95</accession>
<dbReference type="Pfam" id="PF00828">
    <property type="entry name" value="Ribosomal_L27A"/>
    <property type="match status" value="1"/>
</dbReference>
<comment type="similarity">
    <text evidence="1 4">Belongs to the eukaryotic ribosomal protein eL18 family.</text>
</comment>
<dbReference type="GO" id="GO:0006412">
    <property type="term" value="P:translation"/>
    <property type="evidence" value="ECO:0007669"/>
    <property type="project" value="UniProtKB-UniRule"/>
</dbReference>
<dbReference type="GeneID" id="92353345"/>
<dbReference type="InterPro" id="IPR021131">
    <property type="entry name" value="Ribosomal_uL15/eL18"/>
</dbReference>
<proteinExistence type="inferred from homology"/>
<gene>
    <name evidence="4" type="primary">rpl18e</name>
    <name evidence="6" type="ORF">SJAV_04150</name>
</gene>
<keyword evidence="3 4" id="KW-0687">Ribonucleoprotein</keyword>
<dbReference type="RefSeq" id="WP_369610694.1">
    <property type="nucleotide sequence ID" value="NZ_AP031322.1"/>
</dbReference>
<dbReference type="GO" id="GO:1990904">
    <property type="term" value="C:ribonucleoprotein complex"/>
    <property type="evidence" value="ECO:0007669"/>
    <property type="project" value="UniProtKB-KW"/>
</dbReference>
<feature type="domain" description="Large ribosomal subunit protein uL15/eL18" evidence="5">
    <location>
        <begin position="43"/>
        <end position="97"/>
    </location>
</feature>
<organism evidence="6">
    <name type="scientific">Sulfurisphaera javensis</name>
    <dbReference type="NCBI Taxonomy" id="2049879"/>
    <lineage>
        <taxon>Archaea</taxon>
        <taxon>Thermoproteota</taxon>
        <taxon>Thermoprotei</taxon>
        <taxon>Sulfolobales</taxon>
        <taxon>Sulfolobaceae</taxon>
        <taxon>Sulfurisphaera</taxon>
    </lineage>
</organism>
<reference evidence="6" key="1">
    <citation type="submission" date="2024-03" db="EMBL/GenBank/DDBJ databases">
        <title>Complete genome sequence of Sulfurisphaera javensis strain KD-1.</title>
        <authorList>
            <person name="Sakai H."/>
            <person name="Nur N."/>
            <person name="Suwanto A."/>
            <person name="Kurosawa N."/>
        </authorList>
    </citation>
    <scope>NUCLEOTIDE SEQUENCE</scope>
    <source>
        <strain evidence="6">KD-1</strain>
    </source>
</reference>
<dbReference type="KEGG" id="sjv:SJAV_04150"/>
<dbReference type="InterPro" id="IPR036227">
    <property type="entry name" value="Ribosomal_uL15/eL18_sf"/>
</dbReference>
<dbReference type="EMBL" id="AP031322">
    <property type="protein sequence ID" value="BFH72471.1"/>
    <property type="molecule type" value="Genomic_DNA"/>
</dbReference>
<protein>
    <recommendedName>
        <fullName evidence="4">Large ribosomal subunit protein eL18</fullName>
    </recommendedName>
</protein>
<sequence length="118" mass="13431">MVARTGSTNIMIRKLIDLLDKQEKPLWQKVAEELQKPSRKRAYINIYKINKYTKSNDIVIVPGKVLGIGNLDHPVTVVALSFSKSAKEKIEKSGGKVMSLYKAVEEIKDFKNVRLMKQ</sequence>
<dbReference type="GO" id="GO:0005840">
    <property type="term" value="C:ribosome"/>
    <property type="evidence" value="ECO:0007669"/>
    <property type="project" value="UniProtKB-KW"/>
</dbReference>
<dbReference type="HAMAP" id="MF_00329">
    <property type="entry name" value="Ribosomal_eL18"/>
    <property type="match status" value="1"/>
</dbReference>
<dbReference type="AlphaFoldDB" id="A0AAT9GP95"/>